<reference evidence="4" key="2">
    <citation type="submission" date="2014-07" db="EMBL/GenBank/DDBJ databases">
        <authorList>
            <person name="Hull J."/>
        </authorList>
    </citation>
    <scope>NUCLEOTIDE SEQUENCE</scope>
</reference>
<dbReference type="Pfam" id="PF13976">
    <property type="entry name" value="gag_pre-integrs"/>
    <property type="match status" value="1"/>
</dbReference>
<name>A0A0A9WG89_LYGHE</name>
<feature type="non-terminal residue" evidence="4">
    <location>
        <position position="757"/>
    </location>
</feature>
<dbReference type="InterPro" id="IPR054722">
    <property type="entry name" value="PolX-like_BBD"/>
</dbReference>
<keyword evidence="1" id="KW-0645">Protease</keyword>
<dbReference type="Pfam" id="PF25597">
    <property type="entry name" value="SH3_retrovirus"/>
    <property type="match status" value="1"/>
</dbReference>
<dbReference type="PANTHER" id="PTHR42648">
    <property type="entry name" value="TRANSPOSASE, PUTATIVE-RELATED"/>
    <property type="match status" value="1"/>
</dbReference>
<feature type="compositionally biased region" description="Basic and acidic residues" evidence="2">
    <location>
        <begin position="229"/>
        <end position="248"/>
    </location>
</feature>
<evidence type="ECO:0000256" key="1">
    <source>
        <dbReference type="ARBA" id="ARBA00022670"/>
    </source>
</evidence>
<evidence type="ECO:0000313" key="4">
    <source>
        <dbReference type="EMBL" id="JAG07457.1"/>
    </source>
</evidence>
<evidence type="ECO:0000256" key="2">
    <source>
        <dbReference type="SAM" id="MobiDB-lite"/>
    </source>
</evidence>
<evidence type="ECO:0000259" key="3">
    <source>
        <dbReference type="PROSITE" id="PS50994"/>
    </source>
</evidence>
<dbReference type="InterPro" id="IPR012337">
    <property type="entry name" value="RNaseH-like_sf"/>
</dbReference>
<organism evidence="4">
    <name type="scientific">Lygus hesperus</name>
    <name type="common">Western plant bug</name>
    <dbReference type="NCBI Taxonomy" id="30085"/>
    <lineage>
        <taxon>Eukaryota</taxon>
        <taxon>Metazoa</taxon>
        <taxon>Ecdysozoa</taxon>
        <taxon>Arthropoda</taxon>
        <taxon>Hexapoda</taxon>
        <taxon>Insecta</taxon>
        <taxon>Pterygota</taxon>
        <taxon>Neoptera</taxon>
        <taxon>Paraneoptera</taxon>
        <taxon>Hemiptera</taxon>
        <taxon>Heteroptera</taxon>
        <taxon>Panheteroptera</taxon>
        <taxon>Cimicomorpha</taxon>
        <taxon>Miridae</taxon>
        <taxon>Mirini</taxon>
        <taxon>Lygus</taxon>
    </lineage>
</organism>
<feature type="domain" description="Integrase catalytic" evidence="3">
    <location>
        <begin position="440"/>
        <end position="617"/>
    </location>
</feature>
<dbReference type="PANTHER" id="PTHR42648:SF28">
    <property type="entry name" value="TRANSPOSON-ENCODED PROTEIN WITH RIBONUCLEASE H-LIKE AND RETROVIRUS ZINC FINGER-LIKE DOMAINS"/>
    <property type="match status" value="1"/>
</dbReference>
<dbReference type="SUPFAM" id="SSF53098">
    <property type="entry name" value="Ribonuclease H-like"/>
    <property type="match status" value="1"/>
</dbReference>
<proteinExistence type="predicted"/>
<dbReference type="PROSITE" id="PS50994">
    <property type="entry name" value="INTEGRASE"/>
    <property type="match status" value="1"/>
</dbReference>
<dbReference type="Pfam" id="PF22936">
    <property type="entry name" value="Pol_BBD"/>
    <property type="match status" value="1"/>
</dbReference>
<dbReference type="InterPro" id="IPR057670">
    <property type="entry name" value="SH3_retrovirus"/>
</dbReference>
<dbReference type="InterPro" id="IPR001584">
    <property type="entry name" value="Integrase_cat-core"/>
</dbReference>
<dbReference type="GO" id="GO:0008233">
    <property type="term" value="F:peptidase activity"/>
    <property type="evidence" value="ECO:0007669"/>
    <property type="project" value="UniProtKB-KW"/>
</dbReference>
<dbReference type="InterPro" id="IPR025724">
    <property type="entry name" value="GAG-pre-integrase_dom"/>
</dbReference>
<keyword evidence="1" id="KW-0378">Hydrolase</keyword>
<accession>A0A0A9WG89</accession>
<dbReference type="Gene3D" id="3.30.420.10">
    <property type="entry name" value="Ribonuclease H-like superfamily/Ribonuclease H"/>
    <property type="match status" value="1"/>
</dbReference>
<dbReference type="GO" id="GO:0006508">
    <property type="term" value="P:proteolysis"/>
    <property type="evidence" value="ECO:0007669"/>
    <property type="project" value="UniProtKB-KW"/>
</dbReference>
<gene>
    <name evidence="4" type="primary">POLX_80</name>
    <name evidence="4" type="ORF">CM83_47399</name>
</gene>
<dbReference type="InterPro" id="IPR036397">
    <property type="entry name" value="RNaseH_sf"/>
</dbReference>
<dbReference type="EMBL" id="GBHO01036147">
    <property type="protein sequence ID" value="JAG07457.1"/>
    <property type="molecule type" value="Transcribed_RNA"/>
</dbReference>
<dbReference type="GO" id="GO:0015074">
    <property type="term" value="P:DNA integration"/>
    <property type="evidence" value="ECO:0007669"/>
    <property type="project" value="InterPro"/>
</dbReference>
<reference evidence="4" key="1">
    <citation type="journal article" date="2014" name="PLoS ONE">
        <title>Transcriptome-Based Identification of ABC Transporters in the Western Tarnished Plant Bug Lygus hesperus.</title>
        <authorList>
            <person name="Hull J.J."/>
            <person name="Chaney K."/>
            <person name="Geib S.M."/>
            <person name="Fabrick J.A."/>
            <person name="Brent C.S."/>
            <person name="Walsh D."/>
            <person name="Lavine L.C."/>
        </authorList>
    </citation>
    <scope>NUCLEOTIDE SEQUENCE</scope>
</reference>
<dbReference type="InterPro" id="IPR039537">
    <property type="entry name" value="Retrotran_Ty1/copia-like"/>
</dbReference>
<dbReference type="Pfam" id="PF00665">
    <property type="entry name" value="rve"/>
    <property type="match status" value="1"/>
</dbReference>
<dbReference type="AlphaFoldDB" id="A0A0A9WG89"/>
<feature type="region of interest" description="Disordered" evidence="2">
    <location>
        <begin position="738"/>
        <end position="757"/>
    </location>
</feature>
<feature type="region of interest" description="Disordered" evidence="2">
    <location>
        <begin position="227"/>
        <end position="251"/>
    </location>
</feature>
<sequence>MASVKIELLTKENFETWKIQMRAVLTKNDVWGYVNGTITPRDENDVTWHTMDGKAMADIILGMSPSELLQIKSCKTSKEIWDKLQSIYASQGPARIALLLKKVILLRMNDHEDMRQCIDEFFEILDKLKEMEISVCDEVVSVLLLCSIPESYEQFKVAIETQEKLLKPEQLKIKILEEYENRRHKKSSDSEVLYAKKSHHKAQNSDQKKIPKCFKCQKLGHKSFQCRTRMMEDKESNSREPKSKESSRNAECSLKISTHDEYLEWCLDSGATSHMCNDRSLFTDMKVPHSNKLNLANSDSAEIEGIGTVRLKVRKGTTVKLNETLLVPDLRTNLMSVSKITDAGLQVNFTRKRAKIFNPDDGQVIFNAKRNGKLYYVEGSSESAKAASTGTVSIKEWHERLGHLNERDLKEIVNKKKAFGIDCNTKEKLPPCEICVRGKQVQKPFKQSSSNSTELLNLVHSDICGPFRVESKGGAKYFVTFIDDKSRWCEVYLLRKKSELFEKFQEYKNMSEKQTGQKLKILRSDNGGEYLSNTLKIYLKKEGVKHEFSTAYCPQQNGVAERKNRTLVEMARCMLLQSKLPMSFWGEAISTANYVRNRCISSSINGEIPYALWTGKTPTLRYFRTFGQKVYWLNKSPEKHKFSPRSKMGIFIGYSTESKAYRIWDPEERKVFRSRDVRFTFGFLNDYKIDSQDREKEKWEMEVEFFKNETFNSYEENTPGTTGNNIFETPVEREVEDLNEDQGLELYLTESENEDEN</sequence>
<protein>
    <submittedName>
        <fullName evidence="4">Retrovirus-related Pol polyprotein from transposon TNT 1-94</fullName>
    </submittedName>
</protein>
<dbReference type="GO" id="GO:0003676">
    <property type="term" value="F:nucleic acid binding"/>
    <property type="evidence" value="ECO:0007669"/>
    <property type="project" value="InterPro"/>
</dbReference>
<dbReference type="Pfam" id="PF14223">
    <property type="entry name" value="Retrotran_gag_2"/>
    <property type="match status" value="1"/>
</dbReference>